<evidence type="ECO:0000313" key="4">
    <source>
        <dbReference type="EMBL" id="APH07144.1"/>
    </source>
</evidence>
<proteinExistence type="predicted"/>
<dbReference type="Pfam" id="PF02310">
    <property type="entry name" value="B12-binding"/>
    <property type="match status" value="1"/>
</dbReference>
<dbReference type="AlphaFoldDB" id="A0A1L3MXT3"/>
<dbReference type="Gene3D" id="1.10.1240.10">
    <property type="entry name" value="Methionine synthase domain"/>
    <property type="match status" value="1"/>
</dbReference>
<name>A0A1L3MXT3_9BACI</name>
<sequence length="217" mass="24929">MAWNAKIFAGFLLEGNEDAAWEAAMNAIHSYNNRTQLFEELITKAMQHIGELWETDQISVADEHLATSTCEYILARFQHELKHTQTIKQLREKKAMFMCLENEQHDIGLKMVSQVFEEYGWKTRLLGANLPLEDALKAAEKWQPSIIGLSFSIWYHAELLSTYIHALEKLSHKPIVMVGGRLLANYDFTAYCSENTKLFPTLTELHSWLLNHSSQGV</sequence>
<dbReference type="GO" id="GO:0046872">
    <property type="term" value="F:metal ion binding"/>
    <property type="evidence" value="ECO:0007669"/>
    <property type="project" value="UniProtKB-KW"/>
</dbReference>
<dbReference type="InterPro" id="IPR006158">
    <property type="entry name" value="Cobalamin-bd"/>
</dbReference>
<dbReference type="STRING" id="1547283.A9C19_15930"/>
<evidence type="ECO:0000259" key="3">
    <source>
        <dbReference type="PROSITE" id="PS51332"/>
    </source>
</evidence>
<dbReference type="PANTHER" id="PTHR45833:SF1">
    <property type="entry name" value="METHIONINE SYNTHASE"/>
    <property type="match status" value="1"/>
</dbReference>
<keyword evidence="5" id="KW-1185">Reference proteome</keyword>
<dbReference type="InterPro" id="IPR050554">
    <property type="entry name" value="Met_Synthase/Corrinoid"/>
</dbReference>
<dbReference type="GO" id="GO:0050667">
    <property type="term" value="P:homocysteine metabolic process"/>
    <property type="evidence" value="ECO:0007669"/>
    <property type="project" value="TreeGrafter"/>
</dbReference>
<evidence type="ECO:0000256" key="1">
    <source>
        <dbReference type="ARBA" id="ARBA00022723"/>
    </source>
</evidence>
<dbReference type="GO" id="GO:0046653">
    <property type="term" value="P:tetrahydrofolate metabolic process"/>
    <property type="evidence" value="ECO:0007669"/>
    <property type="project" value="TreeGrafter"/>
</dbReference>
<accession>A0A1L3MXT3</accession>
<dbReference type="CDD" id="cd02065">
    <property type="entry name" value="B12-binding_like"/>
    <property type="match status" value="1"/>
</dbReference>
<dbReference type="SUPFAM" id="SSF52242">
    <property type="entry name" value="Cobalamin (vitamin B12)-binding domain"/>
    <property type="match status" value="1"/>
</dbReference>
<dbReference type="InterPro" id="IPR003759">
    <property type="entry name" value="Cbl-bd_cap"/>
</dbReference>
<dbReference type="InterPro" id="IPR036594">
    <property type="entry name" value="Meth_synthase_dom"/>
</dbReference>
<keyword evidence="2" id="KW-0170">Cobalt</keyword>
<dbReference type="EMBL" id="CP016020">
    <property type="protein sequence ID" value="APH07144.1"/>
    <property type="molecule type" value="Genomic_DNA"/>
</dbReference>
<dbReference type="GO" id="GO:0005829">
    <property type="term" value="C:cytosol"/>
    <property type="evidence" value="ECO:0007669"/>
    <property type="project" value="TreeGrafter"/>
</dbReference>
<keyword evidence="1" id="KW-0479">Metal-binding</keyword>
<reference evidence="4 5" key="1">
    <citation type="journal article" date="2016" name="Sci. Rep.">
        <title>Complete genome sequence and transcriptomic analysis of a novel marine strain Bacillus weihaiensis reveals the mechanism of brown algae degradation.</title>
        <authorList>
            <person name="Zhu Y."/>
            <person name="Chen P."/>
            <person name="Bao Y."/>
            <person name="Men Y."/>
            <person name="Zeng Y."/>
            <person name="Yang J."/>
            <person name="Sun J."/>
            <person name="Sun Y."/>
        </authorList>
    </citation>
    <scope>NUCLEOTIDE SEQUENCE [LARGE SCALE GENOMIC DNA]</scope>
    <source>
        <strain evidence="4 5">Alg07</strain>
    </source>
</reference>
<dbReference type="GO" id="GO:0031419">
    <property type="term" value="F:cobalamin binding"/>
    <property type="evidence" value="ECO:0007669"/>
    <property type="project" value="InterPro"/>
</dbReference>
<dbReference type="Gene3D" id="3.40.50.280">
    <property type="entry name" value="Cobalamin-binding domain"/>
    <property type="match status" value="1"/>
</dbReference>
<evidence type="ECO:0000313" key="5">
    <source>
        <dbReference type="Proteomes" id="UP000181936"/>
    </source>
</evidence>
<dbReference type="PANTHER" id="PTHR45833">
    <property type="entry name" value="METHIONINE SYNTHASE"/>
    <property type="match status" value="1"/>
</dbReference>
<dbReference type="Proteomes" id="UP000181936">
    <property type="component" value="Chromosome"/>
</dbReference>
<gene>
    <name evidence="4" type="ORF">A9C19_15930</name>
</gene>
<dbReference type="InterPro" id="IPR036724">
    <property type="entry name" value="Cobalamin-bd_sf"/>
</dbReference>
<feature type="domain" description="B12-binding" evidence="3">
    <location>
        <begin position="92"/>
        <end position="216"/>
    </location>
</feature>
<evidence type="ECO:0000256" key="2">
    <source>
        <dbReference type="ARBA" id="ARBA00023285"/>
    </source>
</evidence>
<dbReference type="GO" id="GO:0008705">
    <property type="term" value="F:methionine synthase activity"/>
    <property type="evidence" value="ECO:0007669"/>
    <property type="project" value="TreeGrafter"/>
</dbReference>
<dbReference type="Pfam" id="PF02607">
    <property type="entry name" value="B12-binding_2"/>
    <property type="match status" value="1"/>
</dbReference>
<dbReference type="PROSITE" id="PS51332">
    <property type="entry name" value="B12_BINDING"/>
    <property type="match status" value="1"/>
</dbReference>
<dbReference type="KEGG" id="bwh:A9C19_15930"/>
<protein>
    <recommendedName>
        <fullName evidence="3">B12-binding domain-containing protein</fullName>
    </recommendedName>
</protein>
<organism evidence="4 5">
    <name type="scientific">Bacillus weihaiensis</name>
    <dbReference type="NCBI Taxonomy" id="1547283"/>
    <lineage>
        <taxon>Bacteria</taxon>
        <taxon>Bacillati</taxon>
        <taxon>Bacillota</taxon>
        <taxon>Bacilli</taxon>
        <taxon>Bacillales</taxon>
        <taxon>Bacillaceae</taxon>
        <taxon>Bacillus</taxon>
    </lineage>
</organism>